<keyword evidence="3" id="KW-0813">Transport</keyword>
<keyword evidence="4" id="KW-1003">Cell membrane</keyword>
<evidence type="ECO:0000256" key="5">
    <source>
        <dbReference type="ARBA" id="ARBA00022692"/>
    </source>
</evidence>
<proteinExistence type="inferred from homology"/>
<feature type="transmembrane region" description="Helical" evidence="8">
    <location>
        <begin position="134"/>
        <end position="152"/>
    </location>
</feature>
<comment type="subcellular location">
    <subcellularLocation>
        <location evidence="1">Cell membrane</location>
        <topology evidence="1">Multi-pass membrane protein</topology>
    </subcellularLocation>
</comment>
<feature type="transmembrane region" description="Helical" evidence="8">
    <location>
        <begin position="218"/>
        <end position="245"/>
    </location>
</feature>
<dbReference type="InterPro" id="IPR002549">
    <property type="entry name" value="AI-2E-like"/>
</dbReference>
<feature type="transmembrane region" description="Helical" evidence="8">
    <location>
        <begin position="252"/>
        <end position="270"/>
    </location>
</feature>
<evidence type="ECO:0000256" key="7">
    <source>
        <dbReference type="ARBA" id="ARBA00023136"/>
    </source>
</evidence>
<evidence type="ECO:0008006" key="10">
    <source>
        <dbReference type="Google" id="ProtNLM"/>
    </source>
</evidence>
<feature type="transmembrane region" description="Helical" evidence="8">
    <location>
        <begin position="39"/>
        <end position="61"/>
    </location>
</feature>
<sequence>MAILPFALGLVLAYLLLPVVTWLERKLPRQGSWPQFKRVFSILVVFIVLLSIIAAFSYFIVTVVIDASLVLAEGAPYFIGRSLYQIQEWLEGLRQQLPPEIRGDVDKALLEAGMTLGNAIRDALVKGVSLVPRTFNIFLGLAALPLFLFYTLKDSERLKRSFYAGLTPGISEHIKNIMSIIERVLGRYIRAQLMLGLIVAYFSFVGLLILRIPFAPVLAILAGIGELIPTLGPWISGAIVAIVTLAVAPEKVIWVILLFLAIQLLENYLLVPRIQGGYLRIHPAIL</sequence>
<evidence type="ECO:0000256" key="3">
    <source>
        <dbReference type="ARBA" id="ARBA00022448"/>
    </source>
</evidence>
<dbReference type="PANTHER" id="PTHR21716">
    <property type="entry name" value="TRANSMEMBRANE PROTEIN"/>
    <property type="match status" value="1"/>
</dbReference>
<feature type="non-terminal residue" evidence="9">
    <location>
        <position position="286"/>
    </location>
</feature>
<dbReference type="EMBL" id="BART01005948">
    <property type="protein sequence ID" value="GAG55521.1"/>
    <property type="molecule type" value="Genomic_DNA"/>
</dbReference>
<dbReference type="PANTHER" id="PTHR21716:SF53">
    <property type="entry name" value="PERMEASE PERM-RELATED"/>
    <property type="match status" value="1"/>
</dbReference>
<organism evidence="9">
    <name type="scientific">marine sediment metagenome</name>
    <dbReference type="NCBI Taxonomy" id="412755"/>
    <lineage>
        <taxon>unclassified sequences</taxon>
        <taxon>metagenomes</taxon>
        <taxon>ecological metagenomes</taxon>
    </lineage>
</organism>
<dbReference type="GO" id="GO:0055085">
    <property type="term" value="P:transmembrane transport"/>
    <property type="evidence" value="ECO:0007669"/>
    <property type="project" value="TreeGrafter"/>
</dbReference>
<evidence type="ECO:0000313" key="9">
    <source>
        <dbReference type="EMBL" id="GAG55521.1"/>
    </source>
</evidence>
<evidence type="ECO:0000256" key="1">
    <source>
        <dbReference type="ARBA" id="ARBA00004651"/>
    </source>
</evidence>
<keyword evidence="6 8" id="KW-1133">Transmembrane helix</keyword>
<evidence type="ECO:0000256" key="4">
    <source>
        <dbReference type="ARBA" id="ARBA00022475"/>
    </source>
</evidence>
<feature type="transmembrane region" description="Helical" evidence="8">
    <location>
        <begin position="193"/>
        <end position="212"/>
    </location>
</feature>
<comment type="similarity">
    <text evidence="2">Belongs to the autoinducer-2 exporter (AI-2E) (TC 2.A.86) family.</text>
</comment>
<keyword evidence="7 8" id="KW-0472">Membrane</keyword>
<evidence type="ECO:0000256" key="2">
    <source>
        <dbReference type="ARBA" id="ARBA00009773"/>
    </source>
</evidence>
<name>X1A5P3_9ZZZZ</name>
<evidence type="ECO:0000256" key="6">
    <source>
        <dbReference type="ARBA" id="ARBA00022989"/>
    </source>
</evidence>
<feature type="transmembrane region" description="Helical" evidence="8">
    <location>
        <begin position="6"/>
        <end position="23"/>
    </location>
</feature>
<accession>X1A5P3</accession>
<protein>
    <recommendedName>
        <fullName evidence="10">AI-2E family transporter</fullName>
    </recommendedName>
</protein>
<reference evidence="9" key="1">
    <citation type="journal article" date="2014" name="Front. Microbiol.">
        <title>High frequency of phylogenetically diverse reductive dehalogenase-homologous genes in deep subseafloor sedimentary metagenomes.</title>
        <authorList>
            <person name="Kawai M."/>
            <person name="Futagami T."/>
            <person name="Toyoda A."/>
            <person name="Takaki Y."/>
            <person name="Nishi S."/>
            <person name="Hori S."/>
            <person name="Arai W."/>
            <person name="Tsubouchi T."/>
            <person name="Morono Y."/>
            <person name="Uchiyama I."/>
            <person name="Ito T."/>
            <person name="Fujiyama A."/>
            <person name="Inagaki F."/>
            <person name="Takami H."/>
        </authorList>
    </citation>
    <scope>NUCLEOTIDE SEQUENCE</scope>
    <source>
        <strain evidence="9">Expedition CK06-06</strain>
    </source>
</reference>
<gene>
    <name evidence="9" type="ORF">S01H4_13506</name>
</gene>
<dbReference type="Pfam" id="PF01594">
    <property type="entry name" value="AI-2E_transport"/>
    <property type="match status" value="1"/>
</dbReference>
<keyword evidence="5 8" id="KW-0812">Transmembrane</keyword>
<dbReference type="AlphaFoldDB" id="X1A5P3"/>
<evidence type="ECO:0000256" key="8">
    <source>
        <dbReference type="SAM" id="Phobius"/>
    </source>
</evidence>
<dbReference type="GO" id="GO:0005886">
    <property type="term" value="C:plasma membrane"/>
    <property type="evidence" value="ECO:0007669"/>
    <property type="project" value="UniProtKB-SubCell"/>
</dbReference>
<comment type="caution">
    <text evidence="9">The sequence shown here is derived from an EMBL/GenBank/DDBJ whole genome shotgun (WGS) entry which is preliminary data.</text>
</comment>